<evidence type="ECO:0000313" key="2">
    <source>
        <dbReference type="EMBL" id="PIS42454.1"/>
    </source>
</evidence>
<name>A0A2H0YVE1_9BACT</name>
<feature type="transmembrane region" description="Helical" evidence="1">
    <location>
        <begin position="20"/>
        <end position="44"/>
    </location>
</feature>
<evidence type="ECO:0008006" key="4">
    <source>
        <dbReference type="Google" id="ProtNLM"/>
    </source>
</evidence>
<accession>A0A2H0YVE1</accession>
<proteinExistence type="predicted"/>
<organism evidence="2 3">
    <name type="scientific">Candidatus Kerfeldbacteria bacterium CG08_land_8_20_14_0_20_40_16</name>
    <dbReference type="NCBI Taxonomy" id="2014244"/>
    <lineage>
        <taxon>Bacteria</taxon>
        <taxon>Candidatus Kerfeldiibacteriota</taxon>
    </lineage>
</organism>
<reference evidence="2 3" key="1">
    <citation type="submission" date="2017-09" db="EMBL/GenBank/DDBJ databases">
        <title>Depth-based differentiation of microbial function through sediment-hosted aquifers and enrichment of novel symbionts in the deep terrestrial subsurface.</title>
        <authorList>
            <person name="Probst A.J."/>
            <person name="Ladd B."/>
            <person name="Jarett J.K."/>
            <person name="Geller-Mcgrath D.E."/>
            <person name="Sieber C.M."/>
            <person name="Emerson J.B."/>
            <person name="Anantharaman K."/>
            <person name="Thomas B.C."/>
            <person name="Malmstrom R."/>
            <person name="Stieglmeier M."/>
            <person name="Klingl A."/>
            <person name="Woyke T."/>
            <person name="Ryan C.M."/>
            <person name="Banfield J.F."/>
        </authorList>
    </citation>
    <scope>NUCLEOTIDE SEQUENCE [LARGE SCALE GENOMIC DNA]</scope>
    <source>
        <strain evidence="2">CG08_land_8_20_14_0_20_40_16</strain>
    </source>
</reference>
<keyword evidence="1" id="KW-0472">Membrane</keyword>
<protein>
    <recommendedName>
        <fullName evidence="4">Type 4 fimbrial biogenesis protein PilX N-terminal domain-containing protein</fullName>
    </recommendedName>
</protein>
<dbReference type="AlphaFoldDB" id="A0A2H0YVE1"/>
<keyword evidence="1" id="KW-1133">Transmembrane helix</keyword>
<comment type="caution">
    <text evidence="2">The sequence shown here is derived from an EMBL/GenBank/DDBJ whole genome shotgun (WGS) entry which is preliminary data.</text>
</comment>
<gene>
    <name evidence="2" type="ORF">COT24_03360</name>
</gene>
<evidence type="ECO:0000256" key="1">
    <source>
        <dbReference type="SAM" id="Phobius"/>
    </source>
</evidence>
<dbReference type="Proteomes" id="UP000231542">
    <property type="component" value="Unassembled WGS sequence"/>
</dbReference>
<keyword evidence="1" id="KW-0812">Transmembrane</keyword>
<sequence>MQRRPAKRKKTEKKSPFSGYTLITLLIFFGILVILLTASASYVISQAKATNFKIRQQKILEIAEAGANYYRWHLAHVPDDFTDGTGGPGPYLHDYRDINGNVIGKFSLNIVAPESGSTIITIESTGYLLDQPDLTTTVVLKMGIPSFSTYAVVANDKMRFGEGTEVWGPIHSNDGIRFDGLAHNIVSSAKDKYDDPDHGGSQEFGVHTHVPPQDPLPPQSVPARPDVFAAGRTFPVPPLDFNGITADLAIVKTKAIEGGIYLTSSGTQGYHVHFNVNHTVDIKKVTSQAYCRYRWYSWWYDYSDIWSIATETQFTYKGASSLGIAVPSNGLIFIEDDVWVDGQIDNDKMTLVAAREPLASANANIIINNDLKYTNHDESNVIGLIAQTNVAVGFYSEDDLEIDAALIAQKGAVTRFYYPNRSAYQQNPAHCADNVYRDILTLYGAIATNQRYGFAYTDGTGYNLRHLNFDPNLTYGPPPSFPTSGEYTIISWEEK</sequence>
<evidence type="ECO:0000313" key="3">
    <source>
        <dbReference type="Proteomes" id="UP000231542"/>
    </source>
</evidence>
<dbReference type="EMBL" id="PEXU01000042">
    <property type="protein sequence ID" value="PIS42454.1"/>
    <property type="molecule type" value="Genomic_DNA"/>
</dbReference>